<reference evidence="2" key="1">
    <citation type="submission" date="2017-08" db="EMBL/GenBank/DDBJ databases">
        <authorList>
            <person name="Varghese N."/>
            <person name="Submissions S."/>
        </authorList>
    </citation>
    <scope>NUCLEOTIDE SEQUENCE [LARGE SCALE GENOMIC DNA]</scope>
    <source>
        <strain evidence="2">KCTC 23107</strain>
    </source>
</reference>
<name>A0A286HTL1_9HYPH</name>
<protein>
    <recommendedName>
        <fullName evidence="3">Nudix hydrolase domain-containing protein</fullName>
    </recommendedName>
</protein>
<gene>
    <name evidence="1" type="ORF">SAMN05877838_0773</name>
</gene>
<evidence type="ECO:0000313" key="2">
    <source>
        <dbReference type="Proteomes" id="UP000219465"/>
    </source>
</evidence>
<sequence length="251" mass="27910">MTGLSHIPERRVFSLDAVRLRLDEAEHPWRVREHAAIEADWAREQVARPWLFNGTVMIHRGLELEGGVISGISHRAPYAALRRLVATWPRADVWHLFGSAVILSSDDAMLLIRMAAKTANPGKVYAPAGSLDPSDIRDGMVDVDGSILREAREETGLDLTAAAAESRLLCWRSGGLVAVFRRFRLTETADVLAARIRAHIRTSAEGEIEDVVVVRAPQDAGPTVPDYMQAMVDFHFATPRFETGWQIARNR</sequence>
<evidence type="ECO:0000313" key="1">
    <source>
        <dbReference type="EMBL" id="SOE10454.1"/>
    </source>
</evidence>
<dbReference type="Gene3D" id="3.90.79.10">
    <property type="entry name" value="Nucleoside Triphosphate Pyrophosphohydrolase"/>
    <property type="match status" value="1"/>
</dbReference>
<keyword evidence="2" id="KW-1185">Reference proteome</keyword>
<evidence type="ECO:0008006" key="3">
    <source>
        <dbReference type="Google" id="ProtNLM"/>
    </source>
</evidence>
<dbReference type="Proteomes" id="UP000219465">
    <property type="component" value="Unassembled WGS sequence"/>
</dbReference>
<dbReference type="AlphaFoldDB" id="A0A286HTL1"/>
<dbReference type="SUPFAM" id="SSF55811">
    <property type="entry name" value="Nudix"/>
    <property type="match status" value="1"/>
</dbReference>
<proteinExistence type="predicted"/>
<dbReference type="EMBL" id="OCPC01000001">
    <property type="protein sequence ID" value="SOE10454.1"/>
    <property type="molecule type" value="Genomic_DNA"/>
</dbReference>
<dbReference type="InterPro" id="IPR015797">
    <property type="entry name" value="NUDIX_hydrolase-like_dom_sf"/>
</dbReference>
<organism evidence="1 2">
    <name type="scientific">Hoeflea halophila</name>
    <dbReference type="NCBI Taxonomy" id="714899"/>
    <lineage>
        <taxon>Bacteria</taxon>
        <taxon>Pseudomonadati</taxon>
        <taxon>Pseudomonadota</taxon>
        <taxon>Alphaproteobacteria</taxon>
        <taxon>Hyphomicrobiales</taxon>
        <taxon>Rhizobiaceae</taxon>
        <taxon>Hoeflea</taxon>
    </lineage>
</organism>
<dbReference type="GO" id="GO:0003824">
    <property type="term" value="F:catalytic activity"/>
    <property type="evidence" value="ECO:0007669"/>
    <property type="project" value="UniProtKB-ARBA"/>
</dbReference>
<accession>A0A286HTL1</accession>